<keyword evidence="2" id="KW-1185">Reference proteome</keyword>
<evidence type="ECO:0000313" key="1">
    <source>
        <dbReference type="EMBL" id="GFR74776.1"/>
    </source>
</evidence>
<name>A0AAV4FP29_9GAST</name>
<dbReference type="EMBL" id="BMAT01007943">
    <property type="protein sequence ID" value="GFR74776.1"/>
    <property type="molecule type" value="Genomic_DNA"/>
</dbReference>
<gene>
    <name evidence="1" type="ORF">ElyMa_003901500</name>
</gene>
<proteinExistence type="predicted"/>
<protein>
    <submittedName>
        <fullName evidence="1">Uncharacterized protein</fullName>
    </submittedName>
</protein>
<organism evidence="1 2">
    <name type="scientific">Elysia marginata</name>
    <dbReference type="NCBI Taxonomy" id="1093978"/>
    <lineage>
        <taxon>Eukaryota</taxon>
        <taxon>Metazoa</taxon>
        <taxon>Spiralia</taxon>
        <taxon>Lophotrochozoa</taxon>
        <taxon>Mollusca</taxon>
        <taxon>Gastropoda</taxon>
        <taxon>Heterobranchia</taxon>
        <taxon>Euthyneura</taxon>
        <taxon>Panpulmonata</taxon>
        <taxon>Sacoglossa</taxon>
        <taxon>Placobranchoidea</taxon>
        <taxon>Plakobranchidae</taxon>
        <taxon>Elysia</taxon>
    </lineage>
</organism>
<dbReference type="AlphaFoldDB" id="A0AAV4FP29"/>
<reference evidence="1 2" key="1">
    <citation type="journal article" date="2021" name="Elife">
        <title>Chloroplast acquisition without the gene transfer in kleptoplastic sea slugs, Plakobranchus ocellatus.</title>
        <authorList>
            <person name="Maeda T."/>
            <person name="Takahashi S."/>
            <person name="Yoshida T."/>
            <person name="Shimamura S."/>
            <person name="Takaki Y."/>
            <person name="Nagai Y."/>
            <person name="Toyoda A."/>
            <person name="Suzuki Y."/>
            <person name="Arimoto A."/>
            <person name="Ishii H."/>
            <person name="Satoh N."/>
            <person name="Nishiyama T."/>
            <person name="Hasebe M."/>
            <person name="Maruyama T."/>
            <person name="Minagawa J."/>
            <person name="Obokata J."/>
            <person name="Shigenobu S."/>
        </authorList>
    </citation>
    <scope>NUCLEOTIDE SEQUENCE [LARGE SCALE GENOMIC DNA]</scope>
</reference>
<feature type="non-terminal residue" evidence="1">
    <location>
        <position position="1"/>
    </location>
</feature>
<comment type="caution">
    <text evidence="1">The sequence shown here is derived from an EMBL/GenBank/DDBJ whole genome shotgun (WGS) entry which is preliminary data.</text>
</comment>
<dbReference type="Proteomes" id="UP000762676">
    <property type="component" value="Unassembled WGS sequence"/>
</dbReference>
<evidence type="ECO:0000313" key="2">
    <source>
        <dbReference type="Proteomes" id="UP000762676"/>
    </source>
</evidence>
<sequence>EHSRPLKNCRRSLKSMALQAVIKDARLLIGELLKSFRTPKLVVHCAARDKRNAVSAV</sequence>
<accession>A0AAV4FP29</accession>